<gene>
    <name evidence="2" type="ORF">ALC60_04090</name>
</gene>
<organism evidence="2 3">
    <name type="scientific">Mycetomoellerius zeteki</name>
    <dbReference type="NCBI Taxonomy" id="64791"/>
    <lineage>
        <taxon>Eukaryota</taxon>
        <taxon>Metazoa</taxon>
        <taxon>Ecdysozoa</taxon>
        <taxon>Arthropoda</taxon>
        <taxon>Hexapoda</taxon>
        <taxon>Insecta</taxon>
        <taxon>Pterygota</taxon>
        <taxon>Neoptera</taxon>
        <taxon>Endopterygota</taxon>
        <taxon>Hymenoptera</taxon>
        <taxon>Apocrita</taxon>
        <taxon>Aculeata</taxon>
        <taxon>Formicoidea</taxon>
        <taxon>Formicidae</taxon>
        <taxon>Myrmicinae</taxon>
        <taxon>Mycetomoellerius</taxon>
    </lineage>
</organism>
<evidence type="ECO:0000313" key="2">
    <source>
        <dbReference type="EMBL" id="KYQ56964.1"/>
    </source>
</evidence>
<keyword evidence="1" id="KW-1133">Transmembrane helix</keyword>
<feature type="transmembrane region" description="Helical" evidence="1">
    <location>
        <begin position="94"/>
        <end position="111"/>
    </location>
</feature>
<feature type="transmembrane region" description="Helical" evidence="1">
    <location>
        <begin position="38"/>
        <end position="60"/>
    </location>
</feature>
<dbReference type="EMBL" id="KQ982382">
    <property type="protein sequence ID" value="KYQ56964.1"/>
    <property type="molecule type" value="Genomic_DNA"/>
</dbReference>
<proteinExistence type="predicted"/>
<name>A0A151X9G0_9HYME</name>
<accession>A0A151X9G0</accession>
<evidence type="ECO:0000313" key="3">
    <source>
        <dbReference type="Proteomes" id="UP000075809"/>
    </source>
</evidence>
<feature type="transmembrane region" description="Helical" evidence="1">
    <location>
        <begin position="66"/>
        <end position="87"/>
    </location>
</feature>
<protein>
    <submittedName>
        <fullName evidence="2">Uncharacterized protein</fullName>
    </submittedName>
</protein>
<reference evidence="2 3" key="1">
    <citation type="submission" date="2015-09" db="EMBL/GenBank/DDBJ databases">
        <title>Trachymyrmex zeteki WGS genome.</title>
        <authorList>
            <person name="Nygaard S."/>
            <person name="Hu H."/>
            <person name="Boomsma J."/>
            <person name="Zhang G."/>
        </authorList>
    </citation>
    <scope>NUCLEOTIDE SEQUENCE [LARGE SCALE GENOMIC DNA]</scope>
    <source>
        <strain evidence="2">Tzet28-1</strain>
        <tissue evidence="2">Whole body</tissue>
    </source>
</reference>
<keyword evidence="1" id="KW-0472">Membrane</keyword>
<dbReference type="Proteomes" id="UP000075809">
    <property type="component" value="Unassembled WGS sequence"/>
</dbReference>
<sequence length="112" mass="13034">MTATLERALAPLMVIGSFCNLGMFEYPLGQPMPYFSCLYALATWSFLTYNGYYPLFIYYVQKNGIFYYPVFYPWITVTLILIGLYRFKVKISKCTPGLYIIILDLLTILTMK</sequence>
<dbReference type="AlphaFoldDB" id="A0A151X9G0"/>
<keyword evidence="1" id="KW-0812">Transmembrane</keyword>
<keyword evidence="3" id="KW-1185">Reference proteome</keyword>
<evidence type="ECO:0000256" key="1">
    <source>
        <dbReference type="SAM" id="Phobius"/>
    </source>
</evidence>